<dbReference type="EMBL" id="PGOL01001156">
    <property type="protein sequence ID" value="PKI60409.1"/>
    <property type="molecule type" value="Genomic_DNA"/>
</dbReference>
<accession>A0A2I0JVR6</accession>
<sequence length="123" mass="13387">MSCTVERLSDRDHLFTGESEGCEKPLEREGTTRHCRERKWHVEEVRCTGPVFGRRLFVRVSGLPGAQLGKASADVRGTLLLSRSPCPHVRAFAPDCRVKNSSPSLSPSVLVSGVGGPKWGADS</sequence>
<dbReference type="Proteomes" id="UP000233551">
    <property type="component" value="Unassembled WGS sequence"/>
</dbReference>
<evidence type="ECO:0000313" key="1">
    <source>
        <dbReference type="EMBL" id="PKI60409.1"/>
    </source>
</evidence>
<protein>
    <submittedName>
        <fullName evidence="1">Uncharacterized protein</fullName>
    </submittedName>
</protein>
<evidence type="ECO:0000313" key="2">
    <source>
        <dbReference type="Proteomes" id="UP000233551"/>
    </source>
</evidence>
<reference evidence="1 2" key="1">
    <citation type="submission" date="2017-11" db="EMBL/GenBank/DDBJ databases">
        <title>De-novo sequencing of pomegranate (Punica granatum L.) genome.</title>
        <authorList>
            <person name="Akparov Z."/>
            <person name="Amiraslanov A."/>
            <person name="Hajiyeva S."/>
            <person name="Abbasov M."/>
            <person name="Kaur K."/>
            <person name="Hamwieh A."/>
            <person name="Solovyev V."/>
            <person name="Salamov A."/>
            <person name="Braich B."/>
            <person name="Kosarev P."/>
            <person name="Mahmoud A."/>
            <person name="Hajiyev E."/>
            <person name="Babayeva S."/>
            <person name="Izzatullayeva V."/>
            <person name="Mammadov A."/>
            <person name="Mammadov A."/>
            <person name="Sharifova S."/>
            <person name="Ojaghi J."/>
            <person name="Eynullazada K."/>
            <person name="Bayramov B."/>
            <person name="Abdulazimova A."/>
            <person name="Shahmuradov I."/>
        </authorList>
    </citation>
    <scope>NUCLEOTIDE SEQUENCE [LARGE SCALE GENOMIC DNA]</scope>
    <source>
        <strain evidence="2">cv. AG2017</strain>
        <tissue evidence="1">Leaf</tissue>
    </source>
</reference>
<gene>
    <name evidence="1" type="ORF">CRG98_019194</name>
</gene>
<organism evidence="1 2">
    <name type="scientific">Punica granatum</name>
    <name type="common">Pomegranate</name>
    <dbReference type="NCBI Taxonomy" id="22663"/>
    <lineage>
        <taxon>Eukaryota</taxon>
        <taxon>Viridiplantae</taxon>
        <taxon>Streptophyta</taxon>
        <taxon>Embryophyta</taxon>
        <taxon>Tracheophyta</taxon>
        <taxon>Spermatophyta</taxon>
        <taxon>Magnoliopsida</taxon>
        <taxon>eudicotyledons</taxon>
        <taxon>Gunneridae</taxon>
        <taxon>Pentapetalae</taxon>
        <taxon>rosids</taxon>
        <taxon>malvids</taxon>
        <taxon>Myrtales</taxon>
        <taxon>Lythraceae</taxon>
        <taxon>Punica</taxon>
    </lineage>
</organism>
<name>A0A2I0JVR6_PUNGR</name>
<comment type="caution">
    <text evidence="1">The sequence shown here is derived from an EMBL/GenBank/DDBJ whole genome shotgun (WGS) entry which is preliminary data.</text>
</comment>
<dbReference type="AlphaFoldDB" id="A0A2I0JVR6"/>
<proteinExistence type="predicted"/>
<keyword evidence="2" id="KW-1185">Reference proteome</keyword>